<keyword evidence="6 9" id="KW-0472">Membrane</keyword>
<feature type="domain" description="C-type lectin" evidence="10">
    <location>
        <begin position="104"/>
        <end position="173"/>
    </location>
</feature>
<evidence type="ECO:0000256" key="2">
    <source>
        <dbReference type="ARBA" id="ARBA00022692"/>
    </source>
</evidence>
<keyword evidence="3" id="KW-0430">Lectin</keyword>
<dbReference type="Proteomes" id="UP000504628">
    <property type="component" value="Chromosome 2"/>
</dbReference>
<evidence type="ECO:0000256" key="9">
    <source>
        <dbReference type="SAM" id="Phobius"/>
    </source>
</evidence>
<sequence>MGLRQEHDSELNLTKDSRRQQRKGKGMKRSILHIEQQMCFVEIDYQNASQDFQGNDKEHCTDSPSPAEKIIAGILGVICLILYILVRMVLSYHCGRCPPEFLIYSNNCYHISTEGKTWNESLMACASKSSSLLYIDNEEEMNFLNIFKIHPWVGLSQRNTTNSWGWTIGTTLSSEL</sequence>
<gene>
    <name evidence="12" type="primary">LOC118498566</name>
</gene>
<evidence type="ECO:0000256" key="5">
    <source>
        <dbReference type="ARBA" id="ARBA00022989"/>
    </source>
</evidence>
<dbReference type="RefSeq" id="XP_035872785.1">
    <property type="nucleotide sequence ID" value="XM_036016892.1"/>
</dbReference>
<keyword evidence="2 9" id="KW-0812">Transmembrane</keyword>
<dbReference type="InterPro" id="IPR016186">
    <property type="entry name" value="C-type_lectin-like/link_sf"/>
</dbReference>
<dbReference type="PROSITE" id="PS50041">
    <property type="entry name" value="C_TYPE_LECTIN_2"/>
    <property type="match status" value="1"/>
</dbReference>
<protein>
    <submittedName>
        <fullName evidence="12">NKG2-A/NKG2-B type II integral membrane protein-like</fullName>
    </submittedName>
</protein>
<dbReference type="InterPro" id="IPR050919">
    <property type="entry name" value="NKG2/CD94_NK_receptors"/>
</dbReference>
<feature type="transmembrane region" description="Helical" evidence="9">
    <location>
        <begin position="70"/>
        <end position="90"/>
    </location>
</feature>
<evidence type="ECO:0000256" key="8">
    <source>
        <dbReference type="SAM" id="MobiDB-lite"/>
    </source>
</evidence>
<organism evidence="11 12">
    <name type="scientific">Phyllostomus discolor</name>
    <name type="common">pale spear-nosed bat</name>
    <dbReference type="NCBI Taxonomy" id="89673"/>
    <lineage>
        <taxon>Eukaryota</taxon>
        <taxon>Metazoa</taxon>
        <taxon>Chordata</taxon>
        <taxon>Craniata</taxon>
        <taxon>Vertebrata</taxon>
        <taxon>Euteleostomi</taxon>
        <taxon>Mammalia</taxon>
        <taxon>Eutheria</taxon>
        <taxon>Laurasiatheria</taxon>
        <taxon>Chiroptera</taxon>
        <taxon>Yangochiroptera</taxon>
        <taxon>Phyllostomidae</taxon>
        <taxon>Phyllostominae</taxon>
        <taxon>Phyllostomus</taxon>
    </lineage>
</organism>
<dbReference type="InterPro" id="IPR016187">
    <property type="entry name" value="CTDL_fold"/>
</dbReference>
<dbReference type="InParanoid" id="A0A7E6D0I1"/>
<dbReference type="InterPro" id="IPR033992">
    <property type="entry name" value="NKR-like_CTLD"/>
</dbReference>
<reference evidence="12" key="1">
    <citation type="submission" date="2025-08" db="UniProtKB">
        <authorList>
            <consortium name="RefSeq"/>
        </authorList>
    </citation>
    <scope>IDENTIFICATION</scope>
    <source>
        <tissue evidence="12">Muscle</tissue>
    </source>
</reference>
<feature type="compositionally biased region" description="Basic and acidic residues" evidence="8">
    <location>
        <begin position="1"/>
        <end position="19"/>
    </location>
</feature>
<dbReference type="GeneID" id="118498566"/>
<dbReference type="PANTHER" id="PTHR22800">
    <property type="entry name" value="C-TYPE LECTIN PROTEINS"/>
    <property type="match status" value="1"/>
</dbReference>
<dbReference type="InterPro" id="IPR001304">
    <property type="entry name" value="C-type_lectin-like"/>
</dbReference>
<evidence type="ECO:0000256" key="6">
    <source>
        <dbReference type="ARBA" id="ARBA00023136"/>
    </source>
</evidence>
<dbReference type="GO" id="GO:0045954">
    <property type="term" value="P:positive regulation of natural killer cell mediated cytotoxicity"/>
    <property type="evidence" value="ECO:0007669"/>
    <property type="project" value="TreeGrafter"/>
</dbReference>
<proteinExistence type="predicted"/>
<dbReference type="GO" id="GO:0002223">
    <property type="term" value="P:stimulatory C-type lectin receptor signaling pathway"/>
    <property type="evidence" value="ECO:0007669"/>
    <property type="project" value="TreeGrafter"/>
</dbReference>
<dbReference type="KEGG" id="pdic:118498566"/>
<comment type="subcellular location">
    <subcellularLocation>
        <location evidence="1">Membrane</location>
        <topology evidence="1">Single-pass type II membrane protein</topology>
    </subcellularLocation>
</comment>
<evidence type="ECO:0000256" key="3">
    <source>
        <dbReference type="ARBA" id="ARBA00022734"/>
    </source>
</evidence>
<evidence type="ECO:0000256" key="7">
    <source>
        <dbReference type="ARBA" id="ARBA00023180"/>
    </source>
</evidence>
<dbReference type="GO" id="GO:0016020">
    <property type="term" value="C:membrane"/>
    <property type="evidence" value="ECO:0007669"/>
    <property type="project" value="UniProtKB-SubCell"/>
</dbReference>
<accession>A0A7E6D0I1</accession>
<dbReference type="AlphaFoldDB" id="A0A7E6D0I1"/>
<feature type="region of interest" description="Disordered" evidence="8">
    <location>
        <begin position="1"/>
        <end position="28"/>
    </location>
</feature>
<dbReference type="CDD" id="cd03593">
    <property type="entry name" value="CLECT_NK_receptors_like"/>
    <property type="match status" value="1"/>
</dbReference>
<keyword evidence="5 9" id="KW-1133">Transmembrane helix</keyword>
<evidence type="ECO:0000256" key="1">
    <source>
        <dbReference type="ARBA" id="ARBA00004606"/>
    </source>
</evidence>
<evidence type="ECO:0000313" key="11">
    <source>
        <dbReference type="Proteomes" id="UP000504628"/>
    </source>
</evidence>
<dbReference type="GO" id="GO:0030246">
    <property type="term" value="F:carbohydrate binding"/>
    <property type="evidence" value="ECO:0007669"/>
    <property type="project" value="UniProtKB-KW"/>
</dbReference>
<evidence type="ECO:0000313" key="12">
    <source>
        <dbReference type="RefSeq" id="XP_035872785.1"/>
    </source>
</evidence>
<dbReference type="PANTHER" id="PTHR22800:SF255">
    <property type="entry name" value="C-TYPE LECTIN DOMAIN-CONTAINING PROTEIN"/>
    <property type="match status" value="1"/>
</dbReference>
<dbReference type="SUPFAM" id="SSF56436">
    <property type="entry name" value="C-type lectin-like"/>
    <property type="match status" value="1"/>
</dbReference>
<evidence type="ECO:0000256" key="4">
    <source>
        <dbReference type="ARBA" id="ARBA00022968"/>
    </source>
</evidence>
<evidence type="ECO:0000259" key="10">
    <source>
        <dbReference type="PROSITE" id="PS50041"/>
    </source>
</evidence>
<name>A0A7E6D0I1_9CHIR</name>
<keyword evidence="7" id="KW-0325">Glycoprotein</keyword>
<dbReference type="Pfam" id="PF00059">
    <property type="entry name" value="Lectin_C"/>
    <property type="match status" value="1"/>
</dbReference>
<dbReference type="OrthoDB" id="10059571at2759"/>
<keyword evidence="4" id="KW-0735">Signal-anchor</keyword>
<keyword evidence="11" id="KW-1185">Reference proteome</keyword>
<dbReference type="Gene3D" id="3.10.100.10">
    <property type="entry name" value="Mannose-Binding Protein A, subunit A"/>
    <property type="match status" value="1"/>
</dbReference>